<dbReference type="PROSITE" id="PS50011">
    <property type="entry name" value="PROTEIN_KINASE_DOM"/>
    <property type="match status" value="1"/>
</dbReference>
<dbReference type="SUPFAM" id="SSF56112">
    <property type="entry name" value="Protein kinase-like (PK-like)"/>
    <property type="match status" value="1"/>
</dbReference>
<feature type="coiled-coil region" evidence="8">
    <location>
        <begin position="1134"/>
        <end position="1193"/>
    </location>
</feature>
<keyword evidence="8" id="KW-0175">Coiled coil</keyword>
<name>A0ABR0ANX3_9CRUS</name>
<accession>A0ABR0ANX3</accession>
<feature type="domain" description="Protein kinase" evidence="10">
    <location>
        <begin position="42"/>
        <end position="300"/>
    </location>
</feature>
<dbReference type="Proteomes" id="UP001234178">
    <property type="component" value="Unassembled WGS sequence"/>
</dbReference>
<dbReference type="Pfam" id="PF00069">
    <property type="entry name" value="Pkinase"/>
    <property type="match status" value="1"/>
</dbReference>
<feature type="compositionally biased region" description="Polar residues" evidence="9">
    <location>
        <begin position="445"/>
        <end position="466"/>
    </location>
</feature>
<keyword evidence="6 7" id="KW-0067">ATP-binding</keyword>
<evidence type="ECO:0000256" key="2">
    <source>
        <dbReference type="ARBA" id="ARBA00022553"/>
    </source>
</evidence>
<feature type="compositionally biased region" description="Low complexity" evidence="9">
    <location>
        <begin position="407"/>
        <end position="418"/>
    </location>
</feature>
<evidence type="ECO:0000313" key="12">
    <source>
        <dbReference type="Proteomes" id="UP001234178"/>
    </source>
</evidence>
<feature type="binding site" evidence="7">
    <location>
        <position position="71"/>
    </location>
    <ligand>
        <name>ATP</name>
        <dbReference type="ChEBI" id="CHEBI:30616"/>
    </ligand>
</feature>
<keyword evidence="4 7" id="KW-0547">Nucleotide-binding</keyword>
<dbReference type="Gene3D" id="3.30.200.20">
    <property type="entry name" value="Phosphorylase Kinase, domain 1"/>
    <property type="match status" value="1"/>
</dbReference>
<evidence type="ECO:0000256" key="9">
    <source>
        <dbReference type="SAM" id="MobiDB-lite"/>
    </source>
</evidence>
<sequence>MSLFNFGRKVKKVLHIGGTGGEAKKKRFYNNIKININPEEIWEIVNELGDGAFGKVYKALHREKKIYAAAKICKLEGENDLNDFMVEIDILTECSHFNVVGMHEAYYWDGKLWMLIEYCDGGALDSIMVDLDKPLTEPQIAYVCQHMVRGLEYLHKMHIIHRDLKAGNVLLTIDGGVKLADFGVSAKNKHTLQKHDTFIGTPYWMAPEVVSCETFRDNPYDYKVDIWSLGVTLIELAQMEPPNHDLTPMRVLLKIQKSDPPRLDCPSRWSREFNDFLSKCLVKDPTQRPTATELLRHPFIACTLDSKNIKDLLIEYKAEVVEEEDVDVDDTHATESNDGDTISVLSEADSRKTSVVTPDGPPKKHLKGPAPPPPVFQSPEPVPPPVTSPTKGPSTPVSEPTPPIPEPTSSNNDSVTPKPSTPPPSVTVTVTSPAVQASPDAKPTATLQQTEQLSINFDGCESSTDDSLPFETQPPPVERFVSVVSVVNVTEDKQETDEESQIIGQKLDESEVLILNTSSVVSNGVGLETESKNEDNETPQKVKPDEPEQQQQSNEATDEQDGRQNNNAVLESRSDVSCNLSQVSSLSRSSSGSERSSLSESRDSSVIHTSIIVEGITQEATDDDSFVPSDVVPSSEIVPPLPAKERSRSPSPPIEKEVPVKKEAEVDEEENVEPIMSPNRKEKADPTGDSGTGTGGTSIPSTPDSVFLERTLDRSDIESTSGTGTTGSRSSRKSDSVIDVEDNEVVLRSKPASGRSLSTVSNGTTVNSEIEPLESEQLPARRTPRTKEEIELSNLKKKTRKRTRRFEVDGVVVTTTTSKVFYADENDGRIYDEHLLRKQELRELKMLQKAEQKQFQDLTIKAQVARDQQERRFDQETTSLLRGYDTELETMTRSQKQQVERAEQQQDSDLRIASKKIRCEQERELKLFREGLKQEVRLLKQESDLLPKDQRKTAFRIKRQQQEVEQSDRERCFLDSLNQSHETSLRRLSDGHREKIALLERQFLQQKQQLLRSRESAVWELEERQLHERHQLARRQLKEIFFLQRHQMLVRHEKELEQIRRFQTRKEEDLLKRQAIERRALPKRIRVEMKAREMMFRESMRISVNTASLPSGLASLAGALNFPETPDNERDKLRKFQEQEKKRYKAEEQRCELKHRRQLEEHRAAADSAVKELEQLQNEKRKMLMEHETMKLKSQDDEYQSELREWRAKLKPRKQKLEDDFALQLEDQEKFYGHYLAQAIPPLSSHELTPDTESSHHSRRHSSQRSTSSSVSSVSADGS</sequence>
<comment type="caution">
    <text evidence="11">The sequence shown here is derived from an EMBL/GenBank/DDBJ whole genome shotgun (WGS) entry which is preliminary data.</text>
</comment>
<feature type="compositionally biased region" description="Low complexity" evidence="9">
    <location>
        <begin position="576"/>
        <end position="599"/>
    </location>
</feature>
<dbReference type="InterPro" id="IPR000719">
    <property type="entry name" value="Prot_kinase_dom"/>
</dbReference>
<feature type="compositionally biased region" description="Low complexity" evidence="9">
    <location>
        <begin position="1264"/>
        <end position="1279"/>
    </location>
</feature>
<feature type="compositionally biased region" description="Basic and acidic residues" evidence="9">
    <location>
        <begin position="529"/>
        <end position="546"/>
    </location>
</feature>
<keyword evidence="3" id="KW-0808">Transferase</keyword>
<feature type="compositionally biased region" description="Polar residues" evidence="9">
    <location>
        <begin position="755"/>
        <end position="768"/>
    </location>
</feature>
<feature type="region of interest" description="Disordered" evidence="9">
    <location>
        <begin position="522"/>
        <end position="788"/>
    </location>
</feature>
<dbReference type="PROSITE" id="PS00108">
    <property type="entry name" value="PROTEIN_KINASE_ST"/>
    <property type="match status" value="1"/>
</dbReference>
<dbReference type="Gene3D" id="1.10.510.10">
    <property type="entry name" value="Transferase(Phosphotransferase) domain 1"/>
    <property type="match status" value="1"/>
</dbReference>
<evidence type="ECO:0000256" key="8">
    <source>
        <dbReference type="SAM" id="Coils"/>
    </source>
</evidence>
<dbReference type="InterPro" id="IPR008271">
    <property type="entry name" value="Ser/Thr_kinase_AS"/>
</dbReference>
<dbReference type="EMBL" id="JAOYFB010000038">
    <property type="protein sequence ID" value="KAK4026653.1"/>
    <property type="molecule type" value="Genomic_DNA"/>
</dbReference>
<evidence type="ECO:0000259" key="10">
    <source>
        <dbReference type="PROSITE" id="PS50011"/>
    </source>
</evidence>
<organism evidence="11 12">
    <name type="scientific">Daphnia magna</name>
    <dbReference type="NCBI Taxonomy" id="35525"/>
    <lineage>
        <taxon>Eukaryota</taxon>
        <taxon>Metazoa</taxon>
        <taxon>Ecdysozoa</taxon>
        <taxon>Arthropoda</taxon>
        <taxon>Crustacea</taxon>
        <taxon>Branchiopoda</taxon>
        <taxon>Diplostraca</taxon>
        <taxon>Cladocera</taxon>
        <taxon>Anomopoda</taxon>
        <taxon>Daphniidae</taxon>
        <taxon>Daphnia</taxon>
    </lineage>
</organism>
<evidence type="ECO:0000256" key="7">
    <source>
        <dbReference type="PROSITE-ProRule" id="PRU10141"/>
    </source>
</evidence>
<keyword evidence="1" id="KW-0723">Serine/threonine-protein kinase</keyword>
<dbReference type="PROSITE" id="PS00107">
    <property type="entry name" value="PROTEIN_KINASE_ATP"/>
    <property type="match status" value="1"/>
</dbReference>
<dbReference type="Pfam" id="PF12474">
    <property type="entry name" value="PKK"/>
    <property type="match status" value="2"/>
</dbReference>
<dbReference type="PANTHER" id="PTHR46538:SF3">
    <property type="entry name" value="PROTEIN KINASE DOMAIN-CONTAINING PROTEIN"/>
    <property type="match status" value="1"/>
</dbReference>
<evidence type="ECO:0000256" key="3">
    <source>
        <dbReference type="ARBA" id="ARBA00022679"/>
    </source>
</evidence>
<protein>
    <recommendedName>
        <fullName evidence="10">Protein kinase domain-containing protein</fullName>
    </recommendedName>
</protein>
<proteinExistence type="predicted"/>
<feature type="compositionally biased region" description="Low complexity" evidence="9">
    <location>
        <begin position="719"/>
        <end position="729"/>
    </location>
</feature>
<dbReference type="InterPro" id="IPR051585">
    <property type="entry name" value="STE20_Ser/Thr_Kinases"/>
</dbReference>
<feature type="region of interest" description="Disordered" evidence="9">
    <location>
        <begin position="324"/>
        <end position="475"/>
    </location>
</feature>
<evidence type="ECO:0000256" key="5">
    <source>
        <dbReference type="ARBA" id="ARBA00022777"/>
    </source>
</evidence>
<reference evidence="11 12" key="1">
    <citation type="journal article" date="2023" name="Nucleic Acids Res.">
        <title>The hologenome of Daphnia magna reveals possible DNA methylation and microbiome-mediated evolution of the host genome.</title>
        <authorList>
            <person name="Chaturvedi A."/>
            <person name="Li X."/>
            <person name="Dhandapani V."/>
            <person name="Marshall H."/>
            <person name="Kissane S."/>
            <person name="Cuenca-Cambronero M."/>
            <person name="Asole G."/>
            <person name="Calvet F."/>
            <person name="Ruiz-Romero M."/>
            <person name="Marangio P."/>
            <person name="Guigo R."/>
            <person name="Rago D."/>
            <person name="Mirbahai L."/>
            <person name="Eastwood N."/>
            <person name="Colbourne J.K."/>
            <person name="Zhou J."/>
            <person name="Mallon E."/>
            <person name="Orsini L."/>
        </authorList>
    </citation>
    <scope>NUCLEOTIDE SEQUENCE [LARGE SCALE GENOMIC DNA]</scope>
    <source>
        <strain evidence="11">LRV0_1</strain>
    </source>
</reference>
<keyword evidence="2" id="KW-0597">Phosphoprotein</keyword>
<dbReference type="InterPro" id="IPR011009">
    <property type="entry name" value="Kinase-like_dom_sf"/>
</dbReference>
<feature type="compositionally biased region" description="Low complexity" evidence="9">
    <location>
        <begin position="626"/>
        <end position="635"/>
    </location>
</feature>
<evidence type="ECO:0000256" key="1">
    <source>
        <dbReference type="ARBA" id="ARBA00022527"/>
    </source>
</evidence>
<dbReference type="CDD" id="cd06611">
    <property type="entry name" value="STKc_SLK_like"/>
    <property type="match status" value="1"/>
</dbReference>
<keyword evidence="5" id="KW-0418">Kinase</keyword>
<feature type="region of interest" description="Disordered" evidence="9">
    <location>
        <begin position="1242"/>
        <end position="1279"/>
    </location>
</feature>
<dbReference type="InterPro" id="IPR022165">
    <property type="entry name" value="PKK"/>
</dbReference>
<evidence type="ECO:0000256" key="6">
    <source>
        <dbReference type="ARBA" id="ARBA00022840"/>
    </source>
</evidence>
<dbReference type="InterPro" id="IPR017441">
    <property type="entry name" value="Protein_kinase_ATP_BS"/>
</dbReference>
<keyword evidence="12" id="KW-1185">Reference proteome</keyword>
<feature type="compositionally biased region" description="Low complexity" evidence="9">
    <location>
        <begin position="388"/>
        <end position="398"/>
    </location>
</feature>
<gene>
    <name evidence="11" type="ORF">OUZ56_015680</name>
</gene>
<evidence type="ECO:0000256" key="4">
    <source>
        <dbReference type="ARBA" id="ARBA00022741"/>
    </source>
</evidence>
<feature type="compositionally biased region" description="Pro residues" evidence="9">
    <location>
        <begin position="369"/>
        <end position="387"/>
    </location>
</feature>
<evidence type="ECO:0000313" key="11">
    <source>
        <dbReference type="EMBL" id="KAK4026653.1"/>
    </source>
</evidence>
<dbReference type="PANTHER" id="PTHR46538">
    <property type="entry name" value="PROTEIN KINASE DOMAIN-CONTAINING PROTEIN"/>
    <property type="match status" value="1"/>
</dbReference>
<dbReference type="SMART" id="SM00220">
    <property type="entry name" value="S_TKc"/>
    <property type="match status" value="1"/>
</dbReference>
<feature type="compositionally biased region" description="Basic and acidic residues" evidence="9">
    <location>
        <begin position="643"/>
        <end position="664"/>
    </location>
</feature>